<feature type="transmembrane region" description="Helical" evidence="9">
    <location>
        <begin position="277"/>
        <end position="297"/>
    </location>
</feature>
<evidence type="ECO:0000256" key="2">
    <source>
        <dbReference type="ARBA" id="ARBA00009773"/>
    </source>
</evidence>
<evidence type="ECO:0000256" key="8">
    <source>
        <dbReference type="SAM" id="MobiDB-lite"/>
    </source>
</evidence>
<feature type="transmembrane region" description="Helical" evidence="9">
    <location>
        <begin position="192"/>
        <end position="215"/>
    </location>
</feature>
<dbReference type="PANTHER" id="PTHR21716:SF53">
    <property type="entry name" value="PERMEASE PERM-RELATED"/>
    <property type="match status" value="1"/>
</dbReference>
<sequence length="408" mass="42530">MTHNPGDRSGALSEATAPLPRPADDGATTGTGLRSADDELPGVQAAAVPPGIRVAADWAWRLLLIGAFVYLASMALRTVSEIIVPVAIALLLTALLRPVATWLQHRMKPGAAAGLTLVGTIILVGALFTMVGSQFSSGFSDLTGQVATGLETVRDWVRTTFRITDAQFNNYFDTIRQQVSSSGNLGDTATSVGLTATHFLAGLFIALFSLFFFLYEGPRIWSWVVGLFPRATRSRVDSSGVIAWHQMSAFVRATMIVALVDAVGIGVGAAILKVPFAFAIGILVFIFAFIPIVGALLSGAVAVLLALVSHGPGIALIMLAVVIGVQQLEAHVLQPFLLGKAVSVHPLAVILAIAAGSIIAGIVGALVAVPFAAVINAVGKHLFGDETQQELDREMHESADDGGAPANA</sequence>
<dbReference type="RefSeq" id="WP_343987302.1">
    <property type="nucleotide sequence ID" value="NZ_BAAANB010000001.1"/>
</dbReference>
<evidence type="ECO:0000313" key="11">
    <source>
        <dbReference type="Proteomes" id="UP001501285"/>
    </source>
</evidence>
<keyword evidence="3" id="KW-0813">Transport</keyword>
<gene>
    <name evidence="10" type="ORF">GCM10009740_06090</name>
</gene>
<protein>
    <submittedName>
        <fullName evidence="10">AI-2E family transporter</fullName>
    </submittedName>
</protein>
<evidence type="ECO:0000256" key="1">
    <source>
        <dbReference type="ARBA" id="ARBA00004651"/>
    </source>
</evidence>
<reference evidence="10 11" key="1">
    <citation type="journal article" date="2019" name="Int. J. Syst. Evol. Microbiol.">
        <title>The Global Catalogue of Microorganisms (GCM) 10K type strain sequencing project: providing services to taxonomists for standard genome sequencing and annotation.</title>
        <authorList>
            <consortium name="The Broad Institute Genomics Platform"/>
            <consortium name="The Broad Institute Genome Sequencing Center for Infectious Disease"/>
            <person name="Wu L."/>
            <person name="Ma J."/>
        </authorList>
    </citation>
    <scope>NUCLEOTIDE SEQUENCE [LARGE SCALE GENOMIC DNA]</scope>
    <source>
        <strain evidence="10 11">JCM 14283</strain>
    </source>
</reference>
<organism evidence="10 11">
    <name type="scientific">Terrabacter terrae</name>
    <dbReference type="NCBI Taxonomy" id="318434"/>
    <lineage>
        <taxon>Bacteria</taxon>
        <taxon>Bacillati</taxon>
        <taxon>Actinomycetota</taxon>
        <taxon>Actinomycetes</taxon>
        <taxon>Micrococcales</taxon>
        <taxon>Intrasporangiaceae</taxon>
        <taxon>Terrabacter</taxon>
    </lineage>
</organism>
<keyword evidence="5 9" id="KW-0812">Transmembrane</keyword>
<evidence type="ECO:0000256" key="4">
    <source>
        <dbReference type="ARBA" id="ARBA00022475"/>
    </source>
</evidence>
<feature type="transmembrane region" description="Helical" evidence="9">
    <location>
        <begin position="58"/>
        <end position="76"/>
    </location>
</feature>
<feature type="transmembrane region" description="Helical" evidence="9">
    <location>
        <begin position="249"/>
        <end position="271"/>
    </location>
</feature>
<evidence type="ECO:0000256" key="5">
    <source>
        <dbReference type="ARBA" id="ARBA00022692"/>
    </source>
</evidence>
<keyword evidence="6 9" id="KW-1133">Transmembrane helix</keyword>
<evidence type="ECO:0000256" key="7">
    <source>
        <dbReference type="ARBA" id="ARBA00023136"/>
    </source>
</evidence>
<comment type="subcellular location">
    <subcellularLocation>
        <location evidence="1">Cell membrane</location>
        <topology evidence="1">Multi-pass membrane protein</topology>
    </subcellularLocation>
</comment>
<dbReference type="Pfam" id="PF01594">
    <property type="entry name" value="AI-2E_transport"/>
    <property type="match status" value="1"/>
</dbReference>
<dbReference type="InterPro" id="IPR002549">
    <property type="entry name" value="AI-2E-like"/>
</dbReference>
<name>A0ABN2TU63_9MICO</name>
<evidence type="ECO:0000256" key="3">
    <source>
        <dbReference type="ARBA" id="ARBA00022448"/>
    </source>
</evidence>
<feature type="transmembrane region" description="Helical" evidence="9">
    <location>
        <begin position="112"/>
        <end position="132"/>
    </location>
</feature>
<dbReference type="PANTHER" id="PTHR21716">
    <property type="entry name" value="TRANSMEMBRANE PROTEIN"/>
    <property type="match status" value="1"/>
</dbReference>
<evidence type="ECO:0000313" key="10">
    <source>
        <dbReference type="EMBL" id="GAA2020470.1"/>
    </source>
</evidence>
<comment type="caution">
    <text evidence="10">The sequence shown here is derived from an EMBL/GenBank/DDBJ whole genome shotgun (WGS) entry which is preliminary data.</text>
</comment>
<dbReference type="Proteomes" id="UP001501285">
    <property type="component" value="Unassembled WGS sequence"/>
</dbReference>
<proteinExistence type="inferred from homology"/>
<accession>A0ABN2TU63</accession>
<evidence type="ECO:0000256" key="6">
    <source>
        <dbReference type="ARBA" id="ARBA00022989"/>
    </source>
</evidence>
<evidence type="ECO:0000256" key="9">
    <source>
        <dbReference type="SAM" id="Phobius"/>
    </source>
</evidence>
<keyword evidence="7 9" id="KW-0472">Membrane</keyword>
<keyword evidence="4" id="KW-1003">Cell membrane</keyword>
<feature type="transmembrane region" description="Helical" evidence="9">
    <location>
        <begin position="304"/>
        <end position="328"/>
    </location>
</feature>
<feature type="transmembrane region" description="Helical" evidence="9">
    <location>
        <begin position="82"/>
        <end position="100"/>
    </location>
</feature>
<feature type="region of interest" description="Disordered" evidence="8">
    <location>
        <begin position="1"/>
        <end position="37"/>
    </location>
</feature>
<comment type="similarity">
    <text evidence="2">Belongs to the autoinducer-2 exporter (AI-2E) (TC 2.A.86) family.</text>
</comment>
<dbReference type="EMBL" id="BAAANB010000001">
    <property type="protein sequence ID" value="GAA2020470.1"/>
    <property type="molecule type" value="Genomic_DNA"/>
</dbReference>
<feature type="transmembrane region" description="Helical" evidence="9">
    <location>
        <begin position="348"/>
        <end position="375"/>
    </location>
</feature>
<keyword evidence="11" id="KW-1185">Reference proteome</keyword>